<keyword evidence="10" id="KW-1185">Reference proteome</keyword>
<dbReference type="STRING" id="1318743.PU02_0155"/>
<gene>
    <name evidence="9" type="ORF">PU02_0155</name>
</gene>
<dbReference type="PANTHER" id="PTHR30435">
    <property type="entry name" value="FLAGELLAR PROTEIN"/>
    <property type="match status" value="1"/>
</dbReference>
<evidence type="ECO:0000259" key="8">
    <source>
        <dbReference type="Pfam" id="PF06429"/>
    </source>
</evidence>
<evidence type="ECO:0000313" key="9">
    <source>
        <dbReference type="EMBL" id="ALE02969.1"/>
    </source>
</evidence>
<accession>A0A0M4LFG8</accession>
<comment type="subcellular location">
    <subcellularLocation>
        <location evidence="1 6">Bacterial flagellum basal body</location>
    </subcellularLocation>
</comment>
<name>A0A0M4LFG8_9HYPH</name>
<dbReference type="Proteomes" id="UP000057213">
    <property type="component" value="Chromosome"/>
</dbReference>
<proteinExistence type="inferred from homology"/>
<dbReference type="PROSITE" id="PS00588">
    <property type="entry name" value="FLAGELLA_BB_ROD"/>
    <property type="match status" value="1"/>
</dbReference>
<dbReference type="InterPro" id="IPR006299">
    <property type="entry name" value="FlgC"/>
</dbReference>
<evidence type="ECO:0000256" key="2">
    <source>
        <dbReference type="ARBA" id="ARBA00009677"/>
    </source>
</evidence>
<protein>
    <recommendedName>
        <fullName evidence="3 6">Flagellar basal-body rod protein FlgC</fullName>
    </recommendedName>
</protein>
<dbReference type="GO" id="GO:0030694">
    <property type="term" value="C:bacterial-type flagellum basal body, rod"/>
    <property type="evidence" value="ECO:0007669"/>
    <property type="project" value="UniProtKB-UniRule"/>
</dbReference>
<dbReference type="AlphaFoldDB" id="A0A0M4LFG8"/>
<dbReference type="Pfam" id="PF00460">
    <property type="entry name" value="Flg_bb_rod"/>
    <property type="match status" value="1"/>
</dbReference>
<evidence type="ECO:0000313" key="10">
    <source>
        <dbReference type="Proteomes" id="UP000057213"/>
    </source>
</evidence>
<dbReference type="NCBIfam" id="TIGR01395">
    <property type="entry name" value="FlgC"/>
    <property type="match status" value="1"/>
</dbReference>
<keyword evidence="9" id="KW-0282">Flagellum</keyword>
<dbReference type="Pfam" id="PF06429">
    <property type="entry name" value="Flg_bbr_C"/>
    <property type="match status" value="1"/>
</dbReference>
<organism evidence="9 10">
    <name type="scientific">Bartonella ancashensis</name>
    <dbReference type="NCBI Taxonomy" id="1318743"/>
    <lineage>
        <taxon>Bacteria</taxon>
        <taxon>Pseudomonadati</taxon>
        <taxon>Pseudomonadota</taxon>
        <taxon>Alphaproteobacteria</taxon>
        <taxon>Hyphomicrobiales</taxon>
        <taxon>Bartonellaceae</taxon>
        <taxon>Bartonella</taxon>
    </lineage>
</organism>
<dbReference type="GO" id="GO:0071978">
    <property type="term" value="P:bacterial-type flagellum-dependent swarming motility"/>
    <property type="evidence" value="ECO:0007669"/>
    <property type="project" value="TreeGrafter"/>
</dbReference>
<dbReference type="EMBL" id="CP010401">
    <property type="protein sequence ID" value="ALE02969.1"/>
    <property type="molecule type" value="Genomic_DNA"/>
</dbReference>
<feature type="domain" description="Flagellar basal-body/hook protein C-terminal" evidence="8">
    <location>
        <begin position="91"/>
        <end position="134"/>
    </location>
</feature>
<dbReference type="InterPro" id="IPR001444">
    <property type="entry name" value="Flag_bb_rod_N"/>
</dbReference>
<comment type="subunit">
    <text evidence="5 6">The basal body constitutes a major portion of the flagellar organelle and consists of four rings (L,P,S, and M) mounted on a central rod. The rod consists of about 26 subunits of FlgG in the distal portion, and FlgB, FlgC and FlgF are thought to build up the proximal portion of the rod with about 6 subunits each.</text>
</comment>
<dbReference type="KEGG" id="banc:PU02_0155"/>
<comment type="similarity">
    <text evidence="2">Belongs to the flagella basal body rod proteins family.</text>
</comment>
<evidence type="ECO:0000259" key="7">
    <source>
        <dbReference type="Pfam" id="PF00460"/>
    </source>
</evidence>
<evidence type="ECO:0000256" key="6">
    <source>
        <dbReference type="RuleBase" id="RU362062"/>
    </source>
</evidence>
<dbReference type="PANTHER" id="PTHR30435:SF2">
    <property type="entry name" value="FLAGELLAR BASAL-BODY ROD PROTEIN FLGC"/>
    <property type="match status" value="1"/>
</dbReference>
<evidence type="ECO:0000256" key="4">
    <source>
        <dbReference type="ARBA" id="ARBA00023143"/>
    </source>
</evidence>
<keyword evidence="9" id="KW-0969">Cilium</keyword>
<keyword evidence="9" id="KW-0966">Cell projection</keyword>
<sequence length="138" mass="15174">MSDPLMTAERVATTGLNAQSTRLRVIAENLANADSTGRTPGSDPYRRKTVSFETALGPYADAQGVHVKRIGLDKAPFVLRYEPGHLAADSNGYVKYPNVNSVIEVADMREANRSYEANLQVVRQVRDLVAQTIDLLKQ</sequence>
<dbReference type="InterPro" id="IPR019776">
    <property type="entry name" value="Flagellar_basal_body_rod_CS"/>
</dbReference>
<dbReference type="PATRIC" id="fig|1318743.3.peg.160"/>
<reference evidence="9 10" key="1">
    <citation type="journal article" date="2015" name="Genome Announc.">
        <title>Complete Genome Sequence of Bartonella ancashensis Strain 20.00, Isolated from the Blood of a Patient with Verruga Peruana.</title>
        <authorList>
            <person name="Hang J."/>
            <person name="Mullins K.E."/>
            <person name="Clifford R.J."/>
            <person name="Onmus-Leone F."/>
            <person name="Yang Y."/>
            <person name="Jiang J."/>
            <person name="Leguia M."/>
            <person name="Kasper M.R."/>
            <person name="Maguina C."/>
            <person name="Lesho E.P."/>
            <person name="Jarman R.G."/>
            <person name="Richards A.L."/>
            <person name="Blazes D."/>
        </authorList>
    </citation>
    <scope>NUCLEOTIDE SEQUENCE [LARGE SCALE GENOMIC DNA]</scope>
    <source>
        <strain evidence="9 10">20.00</strain>
    </source>
</reference>
<evidence type="ECO:0000256" key="5">
    <source>
        <dbReference type="ARBA" id="ARBA00025933"/>
    </source>
</evidence>
<dbReference type="OrthoDB" id="9813951at2"/>
<dbReference type="RefSeq" id="WP_053943654.1">
    <property type="nucleotide sequence ID" value="NZ_CP010401.1"/>
</dbReference>
<keyword evidence="4 6" id="KW-0975">Bacterial flagellum</keyword>
<dbReference type="InterPro" id="IPR010930">
    <property type="entry name" value="Flg_bb/hook_C_dom"/>
</dbReference>
<evidence type="ECO:0000256" key="1">
    <source>
        <dbReference type="ARBA" id="ARBA00004117"/>
    </source>
</evidence>
<feature type="domain" description="Flagellar basal body rod protein N-terminal" evidence="7">
    <location>
        <begin position="10"/>
        <end position="37"/>
    </location>
</feature>
<evidence type="ECO:0000256" key="3">
    <source>
        <dbReference type="ARBA" id="ARBA00017941"/>
    </source>
</evidence>